<keyword evidence="6 9" id="KW-0520">NAD</keyword>
<dbReference type="NCBIfam" id="NF004733">
    <property type="entry name" value="PRK06074.1-5"/>
    <property type="match status" value="1"/>
</dbReference>
<dbReference type="EMBL" id="OA883252">
    <property type="protein sequence ID" value="CAD7278380.1"/>
    <property type="molecule type" value="Genomic_DNA"/>
</dbReference>
<reference evidence="11" key="1">
    <citation type="submission" date="2020-11" db="EMBL/GenBank/DDBJ databases">
        <authorList>
            <person name="Tran Van P."/>
        </authorList>
    </citation>
    <scope>NUCLEOTIDE SEQUENCE</scope>
</reference>
<keyword evidence="5 9" id="KW-1278">Translocase</keyword>
<dbReference type="PROSITE" id="PS50011">
    <property type="entry name" value="PROTEIN_KINASE_DOM"/>
    <property type="match status" value="1"/>
</dbReference>
<dbReference type="Proteomes" id="UP000678499">
    <property type="component" value="Unassembled WGS sequence"/>
</dbReference>
<evidence type="ECO:0000256" key="8">
    <source>
        <dbReference type="ARBA" id="ARBA00049551"/>
    </source>
</evidence>
<dbReference type="FunFam" id="3.30.460.80:FF:000002">
    <property type="entry name" value="NADH dehydrogenase iron-sulfur protein 3, mitochondrial"/>
    <property type="match status" value="1"/>
</dbReference>
<organism evidence="11">
    <name type="scientific">Notodromas monacha</name>
    <dbReference type="NCBI Taxonomy" id="399045"/>
    <lineage>
        <taxon>Eukaryota</taxon>
        <taxon>Metazoa</taxon>
        <taxon>Ecdysozoa</taxon>
        <taxon>Arthropoda</taxon>
        <taxon>Crustacea</taxon>
        <taxon>Oligostraca</taxon>
        <taxon>Ostracoda</taxon>
        <taxon>Podocopa</taxon>
        <taxon>Podocopida</taxon>
        <taxon>Cypridocopina</taxon>
        <taxon>Cypridoidea</taxon>
        <taxon>Cyprididae</taxon>
        <taxon>Notodromas</taxon>
    </lineage>
</organism>
<evidence type="ECO:0000256" key="5">
    <source>
        <dbReference type="ARBA" id="ARBA00022967"/>
    </source>
</evidence>
<dbReference type="InterPro" id="IPR037232">
    <property type="entry name" value="NADH_quin_OxRdtase_su_C/D-like"/>
</dbReference>
<dbReference type="SUPFAM" id="SSF143243">
    <property type="entry name" value="Nqo5-like"/>
    <property type="match status" value="1"/>
</dbReference>
<comment type="subcellular location">
    <subcellularLocation>
        <location evidence="1">Mitochondrion</location>
    </subcellularLocation>
</comment>
<dbReference type="PANTHER" id="PTHR10884">
    <property type="entry name" value="NADH DEHYDROGENASE UBIQUINONE IRON-SULFUR PROTEIN 3"/>
    <property type="match status" value="1"/>
</dbReference>
<feature type="non-terminal residue" evidence="11">
    <location>
        <position position="1"/>
    </location>
</feature>
<evidence type="ECO:0000256" key="1">
    <source>
        <dbReference type="ARBA" id="ARBA00004173"/>
    </source>
</evidence>
<dbReference type="GO" id="GO:0005524">
    <property type="term" value="F:ATP binding"/>
    <property type="evidence" value="ECO:0007669"/>
    <property type="project" value="InterPro"/>
</dbReference>
<dbReference type="GO" id="GO:0004672">
    <property type="term" value="F:protein kinase activity"/>
    <property type="evidence" value="ECO:0007669"/>
    <property type="project" value="InterPro"/>
</dbReference>
<evidence type="ECO:0000256" key="9">
    <source>
        <dbReference type="RuleBase" id="RU003456"/>
    </source>
</evidence>
<keyword evidence="12" id="KW-1185">Reference proteome</keyword>
<name>A0A7R9GER3_9CRUS</name>
<dbReference type="InterPro" id="IPR011009">
    <property type="entry name" value="Kinase-like_dom_sf"/>
</dbReference>
<dbReference type="AlphaFoldDB" id="A0A7R9GER3"/>
<gene>
    <name evidence="11" type="ORF">NMOB1V02_LOCUS6087</name>
</gene>
<feature type="domain" description="Protein kinase" evidence="10">
    <location>
        <begin position="1"/>
        <end position="126"/>
    </location>
</feature>
<evidence type="ECO:0000259" key="10">
    <source>
        <dbReference type="PROSITE" id="PS50011"/>
    </source>
</evidence>
<keyword evidence="7" id="KW-0830">Ubiquinone</keyword>
<dbReference type="Gene3D" id="1.10.510.10">
    <property type="entry name" value="Transferase(Phosphotransferase) domain 1"/>
    <property type="match status" value="1"/>
</dbReference>
<keyword evidence="4 9" id="KW-0813">Transport</keyword>
<accession>A0A7R9GER3</accession>
<evidence type="ECO:0000313" key="11">
    <source>
        <dbReference type="EMBL" id="CAD7278380.1"/>
    </source>
</evidence>
<evidence type="ECO:0000256" key="6">
    <source>
        <dbReference type="ARBA" id="ARBA00023027"/>
    </source>
</evidence>
<dbReference type="GO" id="GO:0016651">
    <property type="term" value="F:oxidoreductase activity, acting on NAD(P)H"/>
    <property type="evidence" value="ECO:0007669"/>
    <property type="project" value="InterPro"/>
</dbReference>
<dbReference type="Gene3D" id="3.30.460.80">
    <property type="entry name" value="NADH:ubiquinone oxidoreductase, 30kDa subunit"/>
    <property type="match status" value="1"/>
</dbReference>
<comment type="similarity">
    <text evidence="2 9">Belongs to the complex I 30 kDa subunit family.</text>
</comment>
<comment type="catalytic activity">
    <reaction evidence="8">
        <text>a ubiquinone + NADH + 5 H(+)(in) = a ubiquinol + NAD(+) + 4 H(+)(out)</text>
        <dbReference type="Rhea" id="RHEA:29091"/>
        <dbReference type="Rhea" id="RHEA-COMP:9565"/>
        <dbReference type="Rhea" id="RHEA-COMP:9566"/>
        <dbReference type="ChEBI" id="CHEBI:15378"/>
        <dbReference type="ChEBI" id="CHEBI:16389"/>
        <dbReference type="ChEBI" id="CHEBI:17976"/>
        <dbReference type="ChEBI" id="CHEBI:57540"/>
        <dbReference type="ChEBI" id="CHEBI:57945"/>
        <dbReference type="EC" id="7.1.1.2"/>
    </reaction>
</comment>
<dbReference type="HAMAP" id="MF_01357">
    <property type="entry name" value="NDH1_NuoC"/>
    <property type="match status" value="1"/>
</dbReference>
<dbReference type="PANTHER" id="PTHR10884:SF14">
    <property type="entry name" value="NADH DEHYDROGENASE [UBIQUINONE] IRON-SULFUR PROTEIN 3, MITOCHONDRIAL"/>
    <property type="match status" value="1"/>
</dbReference>
<dbReference type="InterPro" id="IPR020396">
    <property type="entry name" value="NADH_UbQ_OxRdtase_CS"/>
</dbReference>
<proteinExistence type="inferred from homology"/>
<sequence length="435" mass="50142">DGEFDHLPKLGIPHFDMFTRPGKEVEKGDFSFALEKPKMDVNGALMRAMNELNTYDEDDDGFPLGVTLYTMMYKDNPFSSPEEIVEQQLRFPYKLTEPLEKLVKGMLEKDPKLRCTLQQCLNDGEFDHLPKLGIPHFDMFTRPGKEVEKGDFSFALEKPKMDVNGALMRAMNELNTYDEDDDGVANQISFFKMLRAVSKLVSPIRGMCSAAGETALGPTIRKVDEMRTTRSADFGRYVAACLPKFVQRVQLQCADEMEICIHPNGVLPVLYFLKDHHNGQFEVITDLCGMDVPGRVFRFEVVYNLMSLRYNTRIRVKTYTDELTPLDSACPVYVGANWYEREVYDLFGVYFQDHPDLRRILTDYGFEGHPFRKDFPLSGYVEVRYDDEQKRCVIEPVEMAQEFRKFDLDATWESFPKFRSSVKGVDPPKKADPKE</sequence>
<evidence type="ECO:0000313" key="12">
    <source>
        <dbReference type="Proteomes" id="UP000678499"/>
    </source>
</evidence>
<dbReference type="InterPro" id="IPR001268">
    <property type="entry name" value="NADH_UbQ_OxRdtase_30kDa_su"/>
</dbReference>
<dbReference type="InterPro" id="IPR000719">
    <property type="entry name" value="Prot_kinase_dom"/>
</dbReference>
<dbReference type="GO" id="GO:0005739">
    <property type="term" value="C:mitochondrion"/>
    <property type="evidence" value="ECO:0007669"/>
    <property type="project" value="UniProtKB-SubCell"/>
</dbReference>
<dbReference type="NCBIfam" id="TIGR01961">
    <property type="entry name" value="NuoC_fam"/>
    <property type="match status" value="1"/>
</dbReference>
<evidence type="ECO:0000256" key="2">
    <source>
        <dbReference type="ARBA" id="ARBA00007569"/>
    </source>
</evidence>
<dbReference type="SUPFAM" id="SSF56112">
    <property type="entry name" value="Protein kinase-like (PK-like)"/>
    <property type="match status" value="1"/>
</dbReference>
<dbReference type="GO" id="GO:0008137">
    <property type="term" value="F:NADH dehydrogenase (ubiquinone) activity"/>
    <property type="evidence" value="ECO:0007669"/>
    <property type="project" value="UniProtKB-EC"/>
</dbReference>
<evidence type="ECO:0000256" key="7">
    <source>
        <dbReference type="ARBA" id="ARBA00023075"/>
    </source>
</evidence>
<dbReference type="OrthoDB" id="37721at2759"/>
<evidence type="ECO:0000256" key="3">
    <source>
        <dbReference type="ARBA" id="ARBA00020084"/>
    </source>
</evidence>
<dbReference type="InterPro" id="IPR010218">
    <property type="entry name" value="NADH_DH_suC"/>
</dbReference>
<dbReference type="PROSITE" id="PS00542">
    <property type="entry name" value="COMPLEX1_30K"/>
    <property type="match status" value="1"/>
</dbReference>
<dbReference type="Pfam" id="PF00329">
    <property type="entry name" value="Complex1_30kDa"/>
    <property type="match status" value="1"/>
</dbReference>
<dbReference type="GO" id="GO:0016020">
    <property type="term" value="C:membrane"/>
    <property type="evidence" value="ECO:0007669"/>
    <property type="project" value="UniProtKB-ARBA"/>
</dbReference>
<dbReference type="EMBL" id="CAJPEX010001215">
    <property type="protein sequence ID" value="CAG0918532.1"/>
    <property type="molecule type" value="Genomic_DNA"/>
</dbReference>
<protein>
    <recommendedName>
        <fullName evidence="3">NADH dehydrogenase [ubiquinone] iron-sulfur protein 3, mitochondrial</fullName>
    </recommendedName>
</protein>
<evidence type="ECO:0000256" key="4">
    <source>
        <dbReference type="ARBA" id="ARBA00022448"/>
    </source>
</evidence>